<protein>
    <submittedName>
        <fullName evidence="1">Uncharacterized protein</fullName>
    </submittedName>
</protein>
<dbReference type="AlphaFoldDB" id="A0A3B0VHG7"/>
<evidence type="ECO:0000313" key="1">
    <source>
        <dbReference type="EMBL" id="VAW31144.1"/>
    </source>
</evidence>
<reference evidence="1" key="1">
    <citation type="submission" date="2018-06" db="EMBL/GenBank/DDBJ databases">
        <authorList>
            <person name="Zhirakovskaya E."/>
        </authorList>
    </citation>
    <scope>NUCLEOTIDE SEQUENCE</scope>
</reference>
<feature type="non-terminal residue" evidence="1">
    <location>
        <position position="1"/>
    </location>
</feature>
<gene>
    <name evidence="1" type="ORF">MNBD_CHLOROFLEXI01-3083</name>
</gene>
<proteinExistence type="predicted"/>
<organism evidence="1">
    <name type="scientific">hydrothermal vent metagenome</name>
    <dbReference type="NCBI Taxonomy" id="652676"/>
    <lineage>
        <taxon>unclassified sequences</taxon>
        <taxon>metagenomes</taxon>
        <taxon>ecological metagenomes</taxon>
    </lineage>
</organism>
<sequence length="59" mass="6681">DKVTRKSVGRSDIQELDDIHTALDNAVLDAYGWPHTLNDEEILEHLLALNLERAAQQTK</sequence>
<dbReference type="EMBL" id="UOEU01000166">
    <property type="protein sequence ID" value="VAW31144.1"/>
    <property type="molecule type" value="Genomic_DNA"/>
</dbReference>
<name>A0A3B0VHG7_9ZZZZ</name>
<accession>A0A3B0VHG7</accession>